<organism evidence="2 3">
    <name type="scientific">Nocardiopsis suaedae</name>
    <dbReference type="NCBI Taxonomy" id="3018444"/>
    <lineage>
        <taxon>Bacteria</taxon>
        <taxon>Bacillati</taxon>
        <taxon>Actinomycetota</taxon>
        <taxon>Actinomycetes</taxon>
        <taxon>Streptosporangiales</taxon>
        <taxon>Nocardiopsidaceae</taxon>
        <taxon>Nocardiopsis</taxon>
    </lineage>
</organism>
<dbReference type="InterPro" id="IPR021005">
    <property type="entry name" value="Znf_CGNR"/>
</dbReference>
<dbReference type="InterPro" id="IPR023286">
    <property type="entry name" value="ABATE_dom_sf"/>
</dbReference>
<dbReference type="PANTHER" id="PTHR35525">
    <property type="entry name" value="BLL6575 PROTEIN"/>
    <property type="match status" value="1"/>
</dbReference>
<feature type="domain" description="Zinc finger CGNR" evidence="1">
    <location>
        <begin position="174"/>
        <end position="217"/>
    </location>
</feature>
<dbReference type="SUPFAM" id="SSF160904">
    <property type="entry name" value="Jann2411-like"/>
    <property type="match status" value="1"/>
</dbReference>
<comment type="caution">
    <text evidence="2">The sequence shown here is derived from an EMBL/GenBank/DDBJ whole genome shotgun (WGS) entry which is preliminary data.</text>
</comment>
<dbReference type="Gene3D" id="1.10.3300.10">
    <property type="entry name" value="Jann2411-like domain"/>
    <property type="match status" value="1"/>
</dbReference>
<dbReference type="EMBL" id="JAQFWP010000024">
    <property type="protein sequence ID" value="MDA2805657.1"/>
    <property type="molecule type" value="Genomic_DNA"/>
</dbReference>
<evidence type="ECO:0000313" key="2">
    <source>
        <dbReference type="EMBL" id="MDA2805657.1"/>
    </source>
</evidence>
<name>A0ABT4TLT6_9ACTN</name>
<sequence length="222" mass="24206">MSSGTSENANGVTLVPRDGHAYRFDPGALFLDFLLSGGPGPIARWESLNTPEDLRSWFSRTRLRLEPADIRAGPADVEDARRMRDALWRLVHERLGRGRAEPGDLEAVNEAASRPSLVPRMESTGVPGDPEETADAAAGHAARAAWATPIEAAQVTSHIARSAIDLLTGPWSGRIRECGADNCMLVFVDLSRPGKRRWCSMERCGNRTKVRALRARKSADAP</sequence>
<protein>
    <submittedName>
        <fullName evidence="2">CGNR zinc finger domain-containing protein</fullName>
    </submittedName>
</protein>
<dbReference type="Pfam" id="PF07336">
    <property type="entry name" value="ABATE"/>
    <property type="match status" value="1"/>
</dbReference>
<evidence type="ECO:0000313" key="3">
    <source>
        <dbReference type="Proteomes" id="UP001165685"/>
    </source>
</evidence>
<evidence type="ECO:0000259" key="1">
    <source>
        <dbReference type="Pfam" id="PF11706"/>
    </source>
</evidence>
<accession>A0ABT4TLT6</accession>
<proteinExistence type="predicted"/>
<dbReference type="RefSeq" id="WP_270678310.1">
    <property type="nucleotide sequence ID" value="NZ_JAQFWP010000024.1"/>
</dbReference>
<dbReference type="PANTHER" id="PTHR35525:SF3">
    <property type="entry name" value="BLL6575 PROTEIN"/>
    <property type="match status" value="1"/>
</dbReference>
<reference evidence="2" key="1">
    <citation type="submission" date="2023-01" db="EMBL/GenBank/DDBJ databases">
        <title>Draft genome sequence of Nocardiopsis sp. LSu2-4 isolated from halophytes.</title>
        <authorList>
            <person name="Duangmal K."/>
            <person name="Chantavorakit T."/>
        </authorList>
    </citation>
    <scope>NUCLEOTIDE SEQUENCE</scope>
    <source>
        <strain evidence="2">LSu2-4</strain>
    </source>
</reference>
<keyword evidence="3" id="KW-1185">Reference proteome</keyword>
<dbReference type="InterPro" id="IPR010852">
    <property type="entry name" value="ABATE"/>
</dbReference>
<dbReference type="Proteomes" id="UP001165685">
    <property type="component" value="Unassembled WGS sequence"/>
</dbReference>
<gene>
    <name evidence="2" type="ORF">O4U47_14150</name>
</gene>
<dbReference type="Pfam" id="PF11706">
    <property type="entry name" value="zf-CGNR"/>
    <property type="match status" value="1"/>
</dbReference>